<evidence type="ECO:0000259" key="11">
    <source>
        <dbReference type="PROSITE" id="PS51755"/>
    </source>
</evidence>
<dbReference type="SMART" id="SM00448">
    <property type="entry name" value="REC"/>
    <property type="match status" value="1"/>
</dbReference>
<dbReference type="InterPro" id="IPR039420">
    <property type="entry name" value="WalR-like"/>
</dbReference>
<dbReference type="CDD" id="cd00383">
    <property type="entry name" value="trans_reg_C"/>
    <property type="match status" value="1"/>
</dbReference>
<proteinExistence type="predicted"/>
<dbReference type="Proteomes" id="UP000029669">
    <property type="component" value="Chromosome"/>
</dbReference>
<dbReference type="Gene3D" id="3.40.50.2300">
    <property type="match status" value="1"/>
</dbReference>
<dbReference type="InterPro" id="IPR001789">
    <property type="entry name" value="Sig_transdc_resp-reg_receiver"/>
</dbReference>
<sequence>MERLLIIDDEEMLVKGLKLSLEEEGFAVDVAYDGEDGLSKVRLGNYDLVILDIMLPKLDGFSVCREIRTFSNIPIIMLTARGDDIDKIVGIELGADDYLAKPFNTRELIARIRALLRRAANPYTKKKDEIKRGDLYINIPERAVYKRGKRIDLTNKEFEILVLLASNPGKLYTKDKLMDLIWGFEFYGDTNTVTVHVRKLREKIEDDPANPQYIFTKWGAGYYMK</sequence>
<dbReference type="SMART" id="SM00862">
    <property type="entry name" value="Trans_reg_C"/>
    <property type="match status" value="1"/>
</dbReference>
<keyword evidence="5 9" id="KW-0238">DNA-binding</keyword>
<keyword evidence="3" id="KW-0902">Two-component regulatory system</keyword>
<dbReference type="EMBL" id="CP009170">
    <property type="protein sequence ID" value="AIS51667.1"/>
    <property type="molecule type" value="Genomic_DNA"/>
</dbReference>
<evidence type="ECO:0000256" key="9">
    <source>
        <dbReference type="PROSITE-ProRule" id="PRU01091"/>
    </source>
</evidence>
<dbReference type="SUPFAM" id="SSF52172">
    <property type="entry name" value="CheY-like"/>
    <property type="match status" value="1"/>
</dbReference>
<organism evidence="12 13">
    <name type="scientific">Thermoanaerobacter kivui</name>
    <name type="common">Acetogenium kivui</name>
    <dbReference type="NCBI Taxonomy" id="2325"/>
    <lineage>
        <taxon>Bacteria</taxon>
        <taxon>Bacillati</taxon>
        <taxon>Bacillota</taxon>
        <taxon>Clostridia</taxon>
        <taxon>Thermoanaerobacterales</taxon>
        <taxon>Thermoanaerobacteraceae</taxon>
        <taxon>Thermoanaerobacter</taxon>
    </lineage>
</organism>
<evidence type="ECO:0000256" key="6">
    <source>
        <dbReference type="ARBA" id="ARBA00023163"/>
    </source>
</evidence>
<evidence type="ECO:0000256" key="4">
    <source>
        <dbReference type="ARBA" id="ARBA00023015"/>
    </source>
</evidence>
<evidence type="ECO:0000256" key="7">
    <source>
        <dbReference type="ARBA" id="ARBA00024867"/>
    </source>
</evidence>
<dbReference type="Gene3D" id="6.10.250.690">
    <property type="match status" value="1"/>
</dbReference>
<dbReference type="GO" id="GO:0000976">
    <property type="term" value="F:transcription cis-regulatory region binding"/>
    <property type="evidence" value="ECO:0007669"/>
    <property type="project" value="TreeGrafter"/>
</dbReference>
<dbReference type="KEGG" id="tki:TKV_c04650"/>
<protein>
    <recommendedName>
        <fullName evidence="1">Stage 0 sporulation protein A homolog</fullName>
    </recommendedName>
</protein>
<name>A0A097APB6_THEKI</name>
<dbReference type="GO" id="GO:0032993">
    <property type="term" value="C:protein-DNA complex"/>
    <property type="evidence" value="ECO:0007669"/>
    <property type="project" value="TreeGrafter"/>
</dbReference>
<dbReference type="GO" id="GO:0005829">
    <property type="term" value="C:cytosol"/>
    <property type="evidence" value="ECO:0007669"/>
    <property type="project" value="TreeGrafter"/>
</dbReference>
<dbReference type="FunFam" id="3.40.50.2300:FF:000001">
    <property type="entry name" value="DNA-binding response regulator PhoB"/>
    <property type="match status" value="1"/>
</dbReference>
<dbReference type="InterPro" id="IPR001867">
    <property type="entry name" value="OmpR/PhoB-type_DNA-bd"/>
</dbReference>
<dbReference type="Pfam" id="PF00072">
    <property type="entry name" value="Response_reg"/>
    <property type="match status" value="1"/>
</dbReference>
<dbReference type="InterPro" id="IPR036388">
    <property type="entry name" value="WH-like_DNA-bd_sf"/>
</dbReference>
<evidence type="ECO:0000256" key="3">
    <source>
        <dbReference type="ARBA" id="ARBA00023012"/>
    </source>
</evidence>
<evidence type="ECO:0000256" key="5">
    <source>
        <dbReference type="ARBA" id="ARBA00023125"/>
    </source>
</evidence>
<evidence type="ECO:0000256" key="2">
    <source>
        <dbReference type="ARBA" id="ARBA00022553"/>
    </source>
</evidence>
<evidence type="ECO:0000256" key="8">
    <source>
        <dbReference type="PROSITE-ProRule" id="PRU00169"/>
    </source>
</evidence>
<keyword evidence="2 8" id="KW-0597">Phosphoprotein</keyword>
<keyword evidence="6" id="KW-0804">Transcription</keyword>
<dbReference type="SUPFAM" id="SSF46894">
    <property type="entry name" value="C-terminal effector domain of the bipartite response regulators"/>
    <property type="match status" value="1"/>
</dbReference>
<keyword evidence="13" id="KW-1185">Reference proteome</keyword>
<dbReference type="GO" id="GO:0000156">
    <property type="term" value="F:phosphorelay response regulator activity"/>
    <property type="evidence" value="ECO:0007669"/>
    <property type="project" value="TreeGrafter"/>
</dbReference>
<dbReference type="FunFam" id="1.10.10.10:FF:000018">
    <property type="entry name" value="DNA-binding response regulator ResD"/>
    <property type="match status" value="1"/>
</dbReference>
<evidence type="ECO:0000256" key="1">
    <source>
        <dbReference type="ARBA" id="ARBA00018672"/>
    </source>
</evidence>
<dbReference type="GO" id="GO:0006355">
    <property type="term" value="P:regulation of DNA-templated transcription"/>
    <property type="evidence" value="ECO:0007669"/>
    <property type="project" value="InterPro"/>
</dbReference>
<evidence type="ECO:0000259" key="10">
    <source>
        <dbReference type="PROSITE" id="PS50110"/>
    </source>
</evidence>
<reference evidence="13" key="1">
    <citation type="journal article" date="2015" name="Genome Announc.">
        <title>Whole-Genome Sequences of 80 Environmental and Clinical Isolates of Burkholderia pseudomallei.</title>
        <authorList>
            <person name="Johnson S.L."/>
            <person name="Baker A.L."/>
            <person name="Chain P.S."/>
            <person name="Currie B.J."/>
            <person name="Daligault H.E."/>
            <person name="Davenport K.W."/>
            <person name="Davis C.B."/>
            <person name="Inglis T.J."/>
            <person name="Kaestli M."/>
            <person name="Koren S."/>
            <person name="Mayo M."/>
            <person name="Merritt A.J."/>
            <person name="Price E.P."/>
            <person name="Sarovich D.S."/>
            <person name="Warner J."/>
            <person name="Rosovitz M.J."/>
        </authorList>
    </citation>
    <scope>NUCLEOTIDE SEQUENCE [LARGE SCALE GENOMIC DNA]</scope>
    <source>
        <strain evidence="13">DSM 2030</strain>
    </source>
</reference>
<dbReference type="STRING" id="2325.TKV_c04650"/>
<dbReference type="RefSeq" id="WP_049684587.1">
    <property type="nucleotide sequence ID" value="NZ_CP009170.1"/>
</dbReference>
<dbReference type="InterPro" id="IPR016032">
    <property type="entry name" value="Sig_transdc_resp-reg_C-effctor"/>
</dbReference>
<keyword evidence="4" id="KW-0805">Transcription regulation</keyword>
<dbReference type="Pfam" id="PF00486">
    <property type="entry name" value="Trans_reg_C"/>
    <property type="match status" value="1"/>
</dbReference>
<gene>
    <name evidence="12" type="ORF">TKV_c04650</name>
</gene>
<dbReference type="AlphaFoldDB" id="A0A097APB6"/>
<evidence type="ECO:0000313" key="12">
    <source>
        <dbReference type="EMBL" id="AIS51667.1"/>
    </source>
</evidence>
<accession>A0A097APB6</accession>
<dbReference type="HOGENOM" id="CLU_000445_30_4_9"/>
<dbReference type="PROSITE" id="PS50110">
    <property type="entry name" value="RESPONSE_REGULATORY"/>
    <property type="match status" value="1"/>
</dbReference>
<feature type="modified residue" description="4-aspartylphosphate" evidence="8">
    <location>
        <position position="52"/>
    </location>
</feature>
<dbReference type="OrthoDB" id="152576at2"/>
<evidence type="ECO:0000313" key="13">
    <source>
        <dbReference type="Proteomes" id="UP000029669"/>
    </source>
</evidence>
<dbReference type="PANTHER" id="PTHR48111:SF40">
    <property type="entry name" value="PHOSPHATE REGULON TRANSCRIPTIONAL REGULATORY PROTEIN PHOB"/>
    <property type="match status" value="1"/>
</dbReference>
<dbReference type="InterPro" id="IPR011006">
    <property type="entry name" value="CheY-like_superfamily"/>
</dbReference>
<comment type="function">
    <text evidence="7">May play the central regulatory role in sporulation. It may be an element of the effector pathway responsible for the activation of sporulation genes in response to nutritional stress. Spo0A may act in concert with spo0H (a sigma factor) to control the expression of some genes that are critical to the sporulation process.</text>
</comment>
<feature type="DNA-binding region" description="OmpR/PhoB-type" evidence="9">
    <location>
        <begin position="127"/>
        <end position="225"/>
    </location>
</feature>
<dbReference type="Gene3D" id="1.10.10.10">
    <property type="entry name" value="Winged helix-like DNA-binding domain superfamily/Winged helix DNA-binding domain"/>
    <property type="match status" value="1"/>
</dbReference>
<dbReference type="eggNOG" id="COG0745">
    <property type="taxonomic scope" value="Bacteria"/>
</dbReference>
<dbReference type="PROSITE" id="PS51755">
    <property type="entry name" value="OMPR_PHOB"/>
    <property type="match status" value="1"/>
</dbReference>
<dbReference type="PANTHER" id="PTHR48111">
    <property type="entry name" value="REGULATOR OF RPOS"/>
    <property type="match status" value="1"/>
</dbReference>
<feature type="domain" description="Response regulatory" evidence="10">
    <location>
        <begin position="3"/>
        <end position="116"/>
    </location>
</feature>
<feature type="domain" description="OmpR/PhoB-type" evidence="11">
    <location>
        <begin position="127"/>
        <end position="225"/>
    </location>
</feature>